<evidence type="ECO:0000259" key="1">
    <source>
        <dbReference type="Pfam" id="PF10105"/>
    </source>
</evidence>
<dbReference type="RefSeq" id="WP_277733600.1">
    <property type="nucleotide sequence ID" value="NZ_CP120733.1"/>
</dbReference>
<dbReference type="Pfam" id="PF10105">
    <property type="entry name" value="DUF2344"/>
    <property type="match status" value="1"/>
</dbReference>
<sequence>MNVIRCKFTKEKDMIYISHLDLQRLLQRILRKAGIKVAYSQGFNPHPKISFGQALSLGVISYGEYIDVELEDIIEAEEFMTRVNNALPDGIKIQKAKFIDKTTTKSLSSSISHGSYLISMNINSDIEVEDIKTKVDEFMKLDEIINIKKNKKGKLKEVNIRPLIKTVKVVSLEENILTLNMLVSTGSSANLNPSVLLDKLNGFSDIGIDLENLKIIRNDLYIEENNKLLAPM</sequence>
<dbReference type="NCBIfam" id="TIGR03936">
    <property type="entry name" value="sam_1_link_chp"/>
    <property type="match status" value="1"/>
</dbReference>
<dbReference type="Proteomes" id="UP001222800">
    <property type="component" value="Chromosome"/>
</dbReference>
<protein>
    <submittedName>
        <fullName evidence="2">TIGR03936 family radical SAM-associated protein</fullName>
    </submittedName>
</protein>
<accession>A0ABY8EF20</accession>
<organism evidence="2 3">
    <name type="scientific">Tepidibacter hydrothermalis</name>
    <dbReference type="NCBI Taxonomy" id="3036126"/>
    <lineage>
        <taxon>Bacteria</taxon>
        <taxon>Bacillati</taxon>
        <taxon>Bacillota</taxon>
        <taxon>Clostridia</taxon>
        <taxon>Peptostreptococcales</taxon>
        <taxon>Peptostreptococcaceae</taxon>
        <taxon>Tepidibacter</taxon>
    </lineage>
</organism>
<reference evidence="2 3" key="1">
    <citation type="submission" date="2023-03" db="EMBL/GenBank/DDBJ databases">
        <title>Complete genome sequence of Tepidibacter sp. SWIR-1, isolated from a deep-sea hydrothermal vent.</title>
        <authorList>
            <person name="Li X."/>
        </authorList>
    </citation>
    <scope>NUCLEOTIDE SEQUENCE [LARGE SCALE GENOMIC DNA]</scope>
    <source>
        <strain evidence="2 3">SWIR-1</strain>
    </source>
</reference>
<gene>
    <name evidence="2" type="ORF">P4S50_05450</name>
</gene>
<feature type="domain" description="DUF2344" evidence="1">
    <location>
        <begin position="4"/>
        <end position="193"/>
    </location>
</feature>
<name>A0ABY8EF20_9FIRM</name>
<dbReference type="EMBL" id="CP120733">
    <property type="protein sequence ID" value="WFD11522.1"/>
    <property type="molecule type" value="Genomic_DNA"/>
</dbReference>
<dbReference type="InterPro" id="IPR018768">
    <property type="entry name" value="DUF2344"/>
</dbReference>
<proteinExistence type="predicted"/>
<evidence type="ECO:0000313" key="2">
    <source>
        <dbReference type="EMBL" id="WFD11522.1"/>
    </source>
</evidence>
<keyword evidence="3" id="KW-1185">Reference proteome</keyword>
<evidence type="ECO:0000313" key="3">
    <source>
        <dbReference type="Proteomes" id="UP001222800"/>
    </source>
</evidence>